<dbReference type="Pfam" id="PF12727">
    <property type="entry name" value="PBP_like"/>
    <property type="match status" value="1"/>
</dbReference>
<dbReference type="PANTHER" id="PTHR38431:SF1">
    <property type="entry name" value="BLL2305 PROTEIN"/>
    <property type="match status" value="1"/>
</dbReference>
<dbReference type="Gene3D" id="3.40.190.10">
    <property type="entry name" value="Periplasmic binding protein-like II"/>
    <property type="match status" value="1"/>
</dbReference>
<protein>
    <submittedName>
        <fullName evidence="4">Helix-turn-helix transcriptional regulator</fullName>
    </submittedName>
</protein>
<gene>
    <name evidence="4" type="ORF">GXN74_03470</name>
</gene>
<feature type="domain" description="PBP" evidence="2">
    <location>
        <begin position="115"/>
        <end position="304"/>
    </location>
</feature>
<sequence length="330" mass="36800">MENQNALTAQDVADLLKIAKNTVYELIKRGEINSYKVGRKIRFTLGDVEDYIARSKNIQPGAQVPSGQRSLVERPQAQEADWEARRQPKSNQEAPAGNFVICGQDIMLDVLSNYVEHHPYGGPALRSYIGSYNSLTALYFGDIQVASAHLWDGDTGQYNVPYVRRLLPGIRAVIIHLTNRMQGFYVAKGNPKNITTWADLKRQDITMINREKGAGSRVLLDEHLRLLGIYGSSIKGYSRESQSHFTAASTVARGGADVAVGSEKVARQVDGIDFIPLQKERYELVVRKEDMGMPQIQAMLEILRSEAFRMEFMGIGGYDISEMGNIVAET</sequence>
<reference evidence="4 5" key="1">
    <citation type="submission" date="2020-01" db="EMBL/GenBank/DDBJ databases">
        <title>Anaeroalcalibacter tamaniensis gen. nov., sp. nov., moderately halophilic strictly anaerobic fermenter bacterium from mud volcano of Taman peninsula.</title>
        <authorList>
            <person name="Frolova A."/>
            <person name="Merkel A.Y."/>
            <person name="Slobodkin A.I."/>
        </authorList>
    </citation>
    <scope>NUCLEOTIDE SEQUENCE [LARGE SCALE GENOMIC DNA]</scope>
    <source>
        <strain evidence="4 5">F-3ap</strain>
    </source>
</reference>
<dbReference type="Proteomes" id="UP000461585">
    <property type="component" value="Unassembled WGS sequence"/>
</dbReference>
<dbReference type="InterPro" id="IPR041657">
    <property type="entry name" value="HTH_17"/>
</dbReference>
<dbReference type="RefSeq" id="WP_162369532.1">
    <property type="nucleotide sequence ID" value="NZ_JAAEEH010000006.1"/>
</dbReference>
<dbReference type="InterPro" id="IPR010093">
    <property type="entry name" value="SinI_DNA-bd"/>
</dbReference>
<dbReference type="NCBIfam" id="TIGR01764">
    <property type="entry name" value="excise"/>
    <property type="match status" value="1"/>
</dbReference>
<dbReference type="SUPFAM" id="SSF53850">
    <property type="entry name" value="Periplasmic binding protein-like II"/>
    <property type="match status" value="1"/>
</dbReference>
<feature type="region of interest" description="Disordered" evidence="1">
    <location>
        <begin position="59"/>
        <end position="95"/>
    </location>
</feature>
<dbReference type="Pfam" id="PF12728">
    <property type="entry name" value="HTH_17"/>
    <property type="match status" value="1"/>
</dbReference>
<proteinExistence type="predicted"/>
<dbReference type="InterPro" id="IPR024370">
    <property type="entry name" value="PBP_domain"/>
</dbReference>
<evidence type="ECO:0000256" key="1">
    <source>
        <dbReference type="SAM" id="MobiDB-lite"/>
    </source>
</evidence>
<evidence type="ECO:0000259" key="3">
    <source>
        <dbReference type="Pfam" id="PF12728"/>
    </source>
</evidence>
<feature type="domain" description="Helix-turn-helix" evidence="3">
    <location>
        <begin position="7"/>
        <end position="54"/>
    </location>
</feature>
<dbReference type="PANTHER" id="PTHR38431">
    <property type="entry name" value="BLL2305 PROTEIN"/>
    <property type="match status" value="1"/>
</dbReference>
<dbReference type="EMBL" id="JAAEEH010000006">
    <property type="protein sequence ID" value="NDL66804.1"/>
    <property type="molecule type" value="Genomic_DNA"/>
</dbReference>
<evidence type="ECO:0000259" key="2">
    <source>
        <dbReference type="Pfam" id="PF12727"/>
    </source>
</evidence>
<organism evidence="4 5">
    <name type="scientific">Anaerotalea alkaliphila</name>
    <dbReference type="NCBI Taxonomy" id="2662126"/>
    <lineage>
        <taxon>Bacteria</taxon>
        <taxon>Bacillati</taxon>
        <taxon>Bacillota</taxon>
        <taxon>Clostridia</taxon>
        <taxon>Eubacteriales</taxon>
        <taxon>Anaerotalea</taxon>
    </lineage>
</organism>
<comment type="caution">
    <text evidence="4">The sequence shown here is derived from an EMBL/GenBank/DDBJ whole genome shotgun (WGS) entry which is preliminary data.</text>
</comment>
<keyword evidence="5" id="KW-1185">Reference proteome</keyword>
<evidence type="ECO:0000313" key="4">
    <source>
        <dbReference type="EMBL" id="NDL66804.1"/>
    </source>
</evidence>
<dbReference type="AlphaFoldDB" id="A0A7X5HUC5"/>
<dbReference type="GO" id="GO:0003677">
    <property type="term" value="F:DNA binding"/>
    <property type="evidence" value="ECO:0007669"/>
    <property type="project" value="InterPro"/>
</dbReference>
<accession>A0A7X5HUC5</accession>
<evidence type="ECO:0000313" key="5">
    <source>
        <dbReference type="Proteomes" id="UP000461585"/>
    </source>
</evidence>
<feature type="compositionally biased region" description="Polar residues" evidence="1">
    <location>
        <begin position="59"/>
        <end position="69"/>
    </location>
</feature>
<name>A0A7X5HUC5_9FIRM</name>